<dbReference type="OrthoDB" id="414945at2759"/>
<dbReference type="PANTHER" id="PTHR11439:SF498">
    <property type="entry name" value="DNAK FAMILY PROTEIN"/>
    <property type="match status" value="1"/>
</dbReference>
<evidence type="ECO:0000313" key="1">
    <source>
        <dbReference type="Proteomes" id="UP000189701"/>
    </source>
</evidence>
<name>A0A1U7XBG7_NICSY</name>
<accession>A0A1U7XBG7</accession>
<proteinExistence type="predicted"/>
<dbReference type="AlphaFoldDB" id="A0A1U7XBG7"/>
<dbReference type="SUPFAM" id="SSF56672">
    <property type="entry name" value="DNA/RNA polymerases"/>
    <property type="match status" value="1"/>
</dbReference>
<sequence length="294" mass="33313">MKKKLDALESNRTWDIVTLPEGKKALPCKWIYKVKLKSYGSLERLKARLVIRGDTQREGLTPPSVSLVCRLRKSLYGLKQASRQWYTHLYVALVYVDDILITRSNAKEVADIKHFLNTEFKIKVFVVTQRKIALDRLTEFDCLASRHASSPLDPSQLVTYCDFDWAACSDSRCLVSGFLLSMGVRLLQDLTAPPSFPVPLQYDNQAAIHIAKNHVFHERTKHIELDCHFIREKLLDGLISLSFVPSSSQIADIFTKALSGPLHRSLMGKLGVRSAVSNLRGLLPEKNYFGPDKK</sequence>
<keyword evidence="1" id="KW-1185">Reference proteome</keyword>
<dbReference type="Proteomes" id="UP000189701">
    <property type="component" value="Unplaced"/>
</dbReference>
<reference evidence="1" key="1">
    <citation type="journal article" date="2013" name="Genome Biol.">
        <title>Reference genomes and transcriptomes of Nicotiana sylvestris and Nicotiana tomentosiformis.</title>
        <authorList>
            <person name="Sierro N."/>
            <person name="Battey J.N."/>
            <person name="Ouadi S."/>
            <person name="Bovet L."/>
            <person name="Goepfert S."/>
            <person name="Bakaher N."/>
            <person name="Peitsch M.C."/>
            <person name="Ivanov N.V."/>
        </authorList>
    </citation>
    <scope>NUCLEOTIDE SEQUENCE [LARGE SCALE GENOMIC DNA]</scope>
</reference>
<dbReference type="STRING" id="4096.A0A1U7XBG7"/>
<dbReference type="InterPro" id="IPR043502">
    <property type="entry name" value="DNA/RNA_pol_sf"/>
</dbReference>
<organism evidence="1 2">
    <name type="scientific">Nicotiana sylvestris</name>
    <name type="common">Wood tobacco</name>
    <name type="synonym">South American tobacco</name>
    <dbReference type="NCBI Taxonomy" id="4096"/>
    <lineage>
        <taxon>Eukaryota</taxon>
        <taxon>Viridiplantae</taxon>
        <taxon>Streptophyta</taxon>
        <taxon>Embryophyta</taxon>
        <taxon>Tracheophyta</taxon>
        <taxon>Spermatophyta</taxon>
        <taxon>Magnoliopsida</taxon>
        <taxon>eudicotyledons</taxon>
        <taxon>Gunneridae</taxon>
        <taxon>Pentapetalae</taxon>
        <taxon>asterids</taxon>
        <taxon>lamiids</taxon>
        <taxon>Solanales</taxon>
        <taxon>Solanaceae</taxon>
        <taxon>Nicotianoideae</taxon>
        <taxon>Nicotianeae</taxon>
        <taxon>Nicotiana</taxon>
    </lineage>
</organism>
<dbReference type="RefSeq" id="XP_009786981.1">
    <property type="nucleotide sequence ID" value="XM_009788679.1"/>
</dbReference>
<dbReference type="PANTHER" id="PTHR11439">
    <property type="entry name" value="GAG-POL-RELATED RETROTRANSPOSON"/>
    <property type="match status" value="1"/>
</dbReference>
<gene>
    <name evidence="2" type="primary">LOC104235010</name>
</gene>
<protein>
    <submittedName>
        <fullName evidence="2">Uncharacterized protein LOC104235010</fullName>
    </submittedName>
</protein>
<evidence type="ECO:0000313" key="2">
    <source>
        <dbReference type="RefSeq" id="XP_009786981.1"/>
    </source>
</evidence>
<dbReference type="CDD" id="cd09272">
    <property type="entry name" value="RNase_HI_RT_Ty1"/>
    <property type="match status" value="1"/>
</dbReference>
<reference evidence="2" key="2">
    <citation type="submission" date="2025-08" db="UniProtKB">
        <authorList>
            <consortium name="RefSeq"/>
        </authorList>
    </citation>
    <scope>IDENTIFICATION</scope>
    <source>
        <tissue evidence="2">Leaf</tissue>
    </source>
</reference>
<dbReference type="eggNOG" id="KOG0017">
    <property type="taxonomic scope" value="Eukaryota"/>
</dbReference>